<accession>A0A914CGU5</accession>
<organism evidence="2 3">
    <name type="scientific">Acrobeloides nanus</name>
    <dbReference type="NCBI Taxonomy" id="290746"/>
    <lineage>
        <taxon>Eukaryota</taxon>
        <taxon>Metazoa</taxon>
        <taxon>Ecdysozoa</taxon>
        <taxon>Nematoda</taxon>
        <taxon>Chromadorea</taxon>
        <taxon>Rhabditida</taxon>
        <taxon>Tylenchina</taxon>
        <taxon>Cephalobomorpha</taxon>
        <taxon>Cephaloboidea</taxon>
        <taxon>Cephalobidae</taxon>
        <taxon>Acrobeloides</taxon>
    </lineage>
</organism>
<evidence type="ECO:0000313" key="3">
    <source>
        <dbReference type="WBParaSite" id="ACRNAN_scaffold10417.g32192.t1"/>
    </source>
</evidence>
<proteinExistence type="predicted"/>
<evidence type="ECO:0000256" key="1">
    <source>
        <dbReference type="SAM" id="MobiDB-lite"/>
    </source>
</evidence>
<name>A0A914CGU5_9BILA</name>
<dbReference type="WBParaSite" id="ACRNAN_scaffold10417.g32192.t1">
    <property type="protein sequence ID" value="ACRNAN_scaffold10417.g32192.t1"/>
    <property type="gene ID" value="ACRNAN_scaffold10417.g32192"/>
</dbReference>
<dbReference type="Gene3D" id="3.90.1720.10">
    <property type="entry name" value="endopeptidase domain like (from Nostoc punctiforme)"/>
    <property type="match status" value="1"/>
</dbReference>
<sequence>MNWFFNRFFGRRQEEPIPQEEPSPARTPPPEREMTEFERWVKLDPSLPADAEPRYGKTEIEQECAFVILPSGSVDSVQYTIRLYMDENHKNLCPDGYQRWIACCRDKDCVFPTREKAEAHISRRLRSLKKELQNEQIRTAIRVVPKGRHLEFLKLSDHIRVKLHGFSAKFGYHEGIYVGNERVIHVSGHDSNSIEAYISKKESCARLGHLVPHFIFKDDDEIEILVYRIQFRTIEHIIFSAIDYAITEYGKGEYHFFCQNCQHFGCLCSTNKTRMEDKKIFLSTSTFVDNVVRRIFGETVQNKTTSKLRKWLYELFETGEGGETRRIIGKMAEIEKLLDLLEEKDPEKRQELIETMIEIRERENHADEERDRVN</sequence>
<protein>
    <submittedName>
        <fullName evidence="3">Uncharacterized protein</fullName>
    </submittedName>
</protein>
<feature type="compositionally biased region" description="Pro residues" evidence="1">
    <location>
        <begin position="19"/>
        <end position="28"/>
    </location>
</feature>
<evidence type="ECO:0000313" key="2">
    <source>
        <dbReference type="Proteomes" id="UP000887540"/>
    </source>
</evidence>
<feature type="region of interest" description="Disordered" evidence="1">
    <location>
        <begin position="9"/>
        <end position="34"/>
    </location>
</feature>
<dbReference type="AlphaFoldDB" id="A0A914CGU5"/>
<reference evidence="3" key="1">
    <citation type="submission" date="2022-11" db="UniProtKB">
        <authorList>
            <consortium name="WormBaseParasite"/>
        </authorList>
    </citation>
    <scope>IDENTIFICATION</scope>
</reference>
<keyword evidence="2" id="KW-1185">Reference proteome</keyword>
<dbReference type="Proteomes" id="UP000887540">
    <property type="component" value="Unplaced"/>
</dbReference>